<feature type="domain" description="Ammonium transporter AmtB-like" evidence="8">
    <location>
        <begin position="62"/>
        <end position="443"/>
    </location>
</feature>
<keyword evidence="10" id="KW-1185">Reference proteome</keyword>
<dbReference type="InterPro" id="IPR024041">
    <property type="entry name" value="NH4_transpt_AmtB-like_dom"/>
</dbReference>
<evidence type="ECO:0000313" key="9">
    <source>
        <dbReference type="EMBL" id="KAK3775395.1"/>
    </source>
</evidence>
<reference evidence="9" key="1">
    <citation type="journal article" date="2023" name="G3 (Bethesda)">
        <title>A reference genome for the long-term kleptoplast-retaining sea slug Elysia crispata morphotype clarki.</title>
        <authorList>
            <person name="Eastman K.E."/>
            <person name="Pendleton A.L."/>
            <person name="Shaikh M.A."/>
            <person name="Suttiyut T."/>
            <person name="Ogas R."/>
            <person name="Tomko P."/>
            <person name="Gavelis G."/>
            <person name="Widhalm J.R."/>
            <person name="Wisecaver J.H."/>
        </authorList>
    </citation>
    <scope>NUCLEOTIDE SEQUENCE</scope>
    <source>
        <strain evidence="9">ECLA1</strain>
    </source>
</reference>
<dbReference type="EMBL" id="JAWDGP010003337">
    <property type="protein sequence ID" value="KAK3775395.1"/>
    <property type="molecule type" value="Genomic_DNA"/>
</dbReference>
<evidence type="ECO:0000256" key="7">
    <source>
        <dbReference type="SAM" id="Phobius"/>
    </source>
</evidence>
<gene>
    <name evidence="9" type="ORF">RRG08_046656</name>
</gene>
<dbReference type="PANTHER" id="PTHR11730:SF60">
    <property type="entry name" value="RH50, ISOFORM D"/>
    <property type="match status" value="1"/>
</dbReference>
<comment type="similarity">
    <text evidence="2">Belongs to the ammonium transporter (TC 2.A.49) family. Rh subfamily.</text>
</comment>
<feature type="transmembrane region" description="Helical" evidence="7">
    <location>
        <begin position="219"/>
        <end position="238"/>
    </location>
</feature>
<feature type="transmembrane region" description="Helical" evidence="7">
    <location>
        <begin position="158"/>
        <end position="177"/>
    </location>
</feature>
<dbReference type="Gene3D" id="1.10.3430.10">
    <property type="entry name" value="Ammonium transporter AmtB like domains"/>
    <property type="match status" value="1"/>
</dbReference>
<evidence type="ECO:0000256" key="3">
    <source>
        <dbReference type="ARBA" id="ARBA00022692"/>
    </source>
</evidence>
<evidence type="ECO:0000256" key="2">
    <source>
        <dbReference type="ARBA" id="ARBA00011036"/>
    </source>
</evidence>
<dbReference type="PANTHER" id="PTHR11730">
    <property type="entry name" value="AMMONIUM TRANSPORTER"/>
    <property type="match status" value="1"/>
</dbReference>
<feature type="transmembrane region" description="Helical" evidence="7">
    <location>
        <begin position="12"/>
        <end position="30"/>
    </location>
</feature>
<protein>
    <recommendedName>
        <fullName evidence="8">Ammonium transporter AmtB-like domain-containing protein</fullName>
    </recommendedName>
</protein>
<feature type="transmembrane region" description="Helical" evidence="7">
    <location>
        <begin position="258"/>
        <end position="276"/>
    </location>
</feature>
<keyword evidence="4 7" id="KW-1133">Transmembrane helix</keyword>
<dbReference type="SUPFAM" id="SSF111352">
    <property type="entry name" value="Ammonium transporter"/>
    <property type="match status" value="1"/>
</dbReference>
<evidence type="ECO:0000313" key="10">
    <source>
        <dbReference type="Proteomes" id="UP001283361"/>
    </source>
</evidence>
<dbReference type="GO" id="GO:0008519">
    <property type="term" value="F:ammonium channel activity"/>
    <property type="evidence" value="ECO:0007669"/>
    <property type="project" value="InterPro"/>
</dbReference>
<feature type="transmembrane region" description="Helical" evidence="7">
    <location>
        <begin position="309"/>
        <end position="329"/>
    </location>
</feature>
<dbReference type="InterPro" id="IPR002229">
    <property type="entry name" value="RhesusRHD"/>
</dbReference>
<evidence type="ECO:0000256" key="4">
    <source>
        <dbReference type="ARBA" id="ARBA00022989"/>
    </source>
</evidence>
<feature type="transmembrane region" description="Helical" evidence="7">
    <location>
        <begin position="132"/>
        <end position="151"/>
    </location>
</feature>
<dbReference type="FunFam" id="1.10.3430.10:FF:000012">
    <property type="entry name" value="Rh type C glycoprotein"/>
    <property type="match status" value="1"/>
</dbReference>
<accession>A0AAE1DMK2</accession>
<comment type="caution">
    <text evidence="9">The sequence shown here is derived from an EMBL/GenBank/DDBJ whole genome shotgun (WGS) entry which is preliminary data.</text>
</comment>
<dbReference type="Pfam" id="PF00909">
    <property type="entry name" value="Ammonium_transp"/>
    <property type="match status" value="1"/>
</dbReference>
<dbReference type="Proteomes" id="UP001283361">
    <property type="component" value="Unassembled WGS sequence"/>
</dbReference>
<comment type="subcellular location">
    <subcellularLocation>
        <location evidence="1">Membrane</location>
        <topology evidence="1">Multi-pass membrane protein</topology>
    </subcellularLocation>
</comment>
<feature type="region of interest" description="Disordered" evidence="6">
    <location>
        <begin position="482"/>
        <end position="516"/>
    </location>
</feature>
<feature type="compositionally biased region" description="Basic and acidic residues" evidence="6">
    <location>
        <begin position="482"/>
        <end position="491"/>
    </location>
</feature>
<dbReference type="AlphaFoldDB" id="A0AAE1DMK2"/>
<dbReference type="InterPro" id="IPR029020">
    <property type="entry name" value="Ammonium/urea_transptr"/>
</dbReference>
<dbReference type="GO" id="GO:0005886">
    <property type="term" value="C:plasma membrane"/>
    <property type="evidence" value="ECO:0007669"/>
    <property type="project" value="InterPro"/>
</dbReference>
<name>A0AAE1DMK2_9GAST</name>
<proteinExistence type="inferred from homology"/>
<keyword evidence="5 7" id="KW-0472">Membrane</keyword>
<organism evidence="9 10">
    <name type="scientific">Elysia crispata</name>
    <name type="common">lettuce slug</name>
    <dbReference type="NCBI Taxonomy" id="231223"/>
    <lineage>
        <taxon>Eukaryota</taxon>
        <taxon>Metazoa</taxon>
        <taxon>Spiralia</taxon>
        <taxon>Lophotrochozoa</taxon>
        <taxon>Mollusca</taxon>
        <taxon>Gastropoda</taxon>
        <taxon>Heterobranchia</taxon>
        <taxon>Euthyneura</taxon>
        <taxon>Panpulmonata</taxon>
        <taxon>Sacoglossa</taxon>
        <taxon>Placobranchoidea</taxon>
        <taxon>Plakobranchidae</taxon>
        <taxon>Elysia</taxon>
    </lineage>
</organism>
<keyword evidence="3 7" id="KW-0812">Transmembrane</keyword>
<feature type="transmembrane region" description="Helical" evidence="7">
    <location>
        <begin position="66"/>
        <end position="89"/>
    </location>
</feature>
<feature type="transmembrane region" description="Helical" evidence="7">
    <location>
        <begin position="416"/>
        <end position="437"/>
    </location>
</feature>
<evidence type="ECO:0000256" key="1">
    <source>
        <dbReference type="ARBA" id="ARBA00004141"/>
    </source>
</evidence>
<sequence length="516" mass="55100">MTSLWVDRLKLPLTLIVVQVIFIILFASFIDYSDDASPAAITATTQNGNTTEPVDSGEEGPNSLHAYYGMFQDVHVMIFIGFGFLMMFLKRYGFSSVGLNMLIAALAIQWSTIVGGLVHNHGKSFTVSVTNMLTADFASAAVLITFGALLGKTSPLQMVIVTLVEIVIFAVNEYLGLEVFKAVDVGGSMFVHAFGAYFGLAVSRVLHREDVEKSNKEGSVYHSDMFAVIGSVFLWMFWPSFNSALAVEDAQHRAVLNTYFALAACCVATFAISSLVDKNSKFDMVHVQNATLAGGVAVGTSADMMIEPYGAVIIGALAGVLSVVGYKYITPFLSSKLKIHDTCGVNNLHGMPAIMAGITGAIVVAMADTDTYGVTLYRQFPAMAPPSGNDTDWSIMGLEPEPGKGRSAGQQAGYQIIALVVTIAIAIVSGLLLGVVLKFCPCLSQPAGESLFEDEPNWELPEVEGSITSDLVTKVILELESRQRKGGRGDESSLPLLGDDGGDIPLEEKGNNAEIA</sequence>
<evidence type="ECO:0000256" key="5">
    <source>
        <dbReference type="ARBA" id="ARBA00023136"/>
    </source>
</evidence>
<dbReference type="PRINTS" id="PR00342">
    <property type="entry name" value="RHESUSRHD"/>
</dbReference>
<feature type="transmembrane region" description="Helical" evidence="7">
    <location>
        <begin position="101"/>
        <end position="120"/>
    </location>
</feature>
<feature type="transmembrane region" description="Helical" evidence="7">
    <location>
        <begin position="349"/>
        <end position="367"/>
    </location>
</feature>
<evidence type="ECO:0000259" key="8">
    <source>
        <dbReference type="Pfam" id="PF00909"/>
    </source>
</evidence>
<feature type="compositionally biased region" description="Basic and acidic residues" evidence="6">
    <location>
        <begin position="506"/>
        <end position="516"/>
    </location>
</feature>
<dbReference type="GO" id="GO:0097272">
    <property type="term" value="P:ammonium homeostasis"/>
    <property type="evidence" value="ECO:0007669"/>
    <property type="project" value="TreeGrafter"/>
</dbReference>
<evidence type="ECO:0000256" key="6">
    <source>
        <dbReference type="SAM" id="MobiDB-lite"/>
    </source>
</evidence>